<evidence type="ECO:0000313" key="1">
    <source>
        <dbReference type="EMBL" id="SFR97009.1"/>
    </source>
</evidence>
<organism evidence="1 2">
    <name type="scientific">Sphingomonas jatrophae</name>
    <dbReference type="NCBI Taxonomy" id="1166337"/>
    <lineage>
        <taxon>Bacteria</taxon>
        <taxon>Pseudomonadati</taxon>
        <taxon>Pseudomonadota</taxon>
        <taxon>Alphaproteobacteria</taxon>
        <taxon>Sphingomonadales</taxon>
        <taxon>Sphingomonadaceae</taxon>
        <taxon>Sphingomonas</taxon>
    </lineage>
</organism>
<accession>A0A1I6L0K4</accession>
<dbReference type="Proteomes" id="UP000198824">
    <property type="component" value="Unassembled WGS sequence"/>
</dbReference>
<gene>
    <name evidence="1" type="ORF">SAMN05192580_2107</name>
</gene>
<name>A0A1I6L0K4_9SPHN</name>
<sequence>MAKEIPWQAHSRLVQAWSGRMLAQGSLTEVIGYYRALPYRERHAIDCLKCAEPVPVAGRMMRQLGRLEVEELKDLVTAHA</sequence>
<protein>
    <submittedName>
        <fullName evidence="1">Uncharacterized protein</fullName>
    </submittedName>
</protein>
<keyword evidence="2" id="KW-1185">Reference proteome</keyword>
<proteinExistence type="predicted"/>
<dbReference type="AlphaFoldDB" id="A0A1I6L0K4"/>
<reference evidence="1 2" key="1">
    <citation type="submission" date="2016-10" db="EMBL/GenBank/DDBJ databases">
        <authorList>
            <person name="de Groot N.N."/>
        </authorList>
    </citation>
    <scope>NUCLEOTIDE SEQUENCE [LARGE SCALE GENOMIC DNA]</scope>
    <source>
        <strain evidence="1 2">S5-249</strain>
    </source>
</reference>
<evidence type="ECO:0000313" key="2">
    <source>
        <dbReference type="Proteomes" id="UP000198824"/>
    </source>
</evidence>
<dbReference type="RefSeq" id="WP_093314351.1">
    <property type="nucleotide sequence ID" value="NZ_FOZG01000002.1"/>
</dbReference>
<dbReference type="STRING" id="1166337.SAMN05192580_2107"/>
<dbReference type="EMBL" id="FOZG01000002">
    <property type="protein sequence ID" value="SFR97009.1"/>
    <property type="molecule type" value="Genomic_DNA"/>
</dbReference>